<dbReference type="OrthoDB" id="9768282at2"/>
<dbReference type="Proteomes" id="UP000315167">
    <property type="component" value="Unassembled WGS sequence"/>
</dbReference>
<protein>
    <submittedName>
        <fullName evidence="1">Putative esterase</fullName>
    </submittedName>
</protein>
<dbReference type="EMBL" id="VLKN01000004">
    <property type="protein sequence ID" value="TWI02845.1"/>
    <property type="molecule type" value="Genomic_DNA"/>
</dbReference>
<dbReference type="RefSeq" id="WP_144899431.1">
    <property type="nucleotide sequence ID" value="NZ_VLKN01000004.1"/>
</dbReference>
<dbReference type="InterPro" id="IPR050583">
    <property type="entry name" value="Mycobacterial_A85_antigen"/>
</dbReference>
<name>A0A562L5H7_9GAMM</name>
<sequence>MHPLPRVLFVGLLLLVLSACRRDEAVQAQPLRVQLDPAAATQPVSGRLLMFAMPAAEAMAQAKDGRIEAVDTSPFNPTQVSVAATELTHLVPGAKVIVDTETAAFPAGFSQLLPGEYAVQAVLDVNHDYNYHGRGAGDLVSDVATIRLGDGGAPVLPLVKTLPARGPWQLSERAPQAMRDALPLAREQAKPIDFTSPVLSAFHGRPIAMRGWVLPPPDYDADPQRRYPTVYYTHGFGGDANSLTNAVVSVDMAMRSGQMPPMIWVFLDESGASGTHEFADSVNNGPWGTALTSELIPALEQRYRMDASASGRFLVGHSSGGWATLWLQVAYPKLFGGTWSTSPDPSDFHDFTGVDLYAADANFYHTPDGAARPLMRDKGKVLATVEQFARLERALGAYGGQMASFEWVFSPRGEDGRPMPMFDRDTGKVDADVVAYWREHYDIAHKLRTQWPQLKADLDGKIHVIVGDADTFYLDGAARRLQATLQALGAKTDVRFLPGRTHFDLYREGDDDSALLKKIAWEMHALARPEVPVPQAASSAR</sequence>
<comment type="caution">
    <text evidence="1">The sequence shown here is derived from an EMBL/GenBank/DDBJ whole genome shotgun (WGS) entry which is preliminary data.</text>
</comment>
<reference evidence="1 2" key="1">
    <citation type="journal article" date="2015" name="Stand. Genomic Sci.">
        <title>Genomic Encyclopedia of Bacterial and Archaeal Type Strains, Phase III: the genomes of soil and plant-associated and newly described type strains.</title>
        <authorList>
            <person name="Whitman W.B."/>
            <person name="Woyke T."/>
            <person name="Klenk H.P."/>
            <person name="Zhou Y."/>
            <person name="Lilburn T.G."/>
            <person name="Beck B.J."/>
            <person name="De Vos P."/>
            <person name="Vandamme P."/>
            <person name="Eisen J.A."/>
            <person name="Garrity G."/>
            <person name="Hugenholtz P."/>
            <person name="Kyrpides N.C."/>
        </authorList>
    </citation>
    <scope>NUCLEOTIDE SEQUENCE [LARGE SCALE GENOMIC DNA]</scope>
    <source>
        <strain evidence="1 2">CGMCC 1.10821</strain>
    </source>
</reference>
<organism evidence="1 2">
    <name type="scientific">Luteimonas cucumeris</name>
    <dbReference type="NCBI Taxonomy" id="985012"/>
    <lineage>
        <taxon>Bacteria</taxon>
        <taxon>Pseudomonadati</taxon>
        <taxon>Pseudomonadota</taxon>
        <taxon>Gammaproteobacteria</taxon>
        <taxon>Lysobacterales</taxon>
        <taxon>Lysobacteraceae</taxon>
        <taxon>Luteimonas</taxon>
    </lineage>
</organism>
<accession>A0A562L5H7</accession>
<evidence type="ECO:0000313" key="1">
    <source>
        <dbReference type="EMBL" id="TWI02845.1"/>
    </source>
</evidence>
<dbReference type="PROSITE" id="PS51257">
    <property type="entry name" value="PROKAR_LIPOPROTEIN"/>
    <property type="match status" value="1"/>
</dbReference>
<dbReference type="PANTHER" id="PTHR48098:SF3">
    <property type="entry name" value="IRON(III) ENTEROBACTIN ESTERASE"/>
    <property type="match status" value="1"/>
</dbReference>
<proteinExistence type="predicted"/>
<dbReference type="InterPro" id="IPR000801">
    <property type="entry name" value="Esterase-like"/>
</dbReference>
<dbReference type="PANTHER" id="PTHR48098">
    <property type="entry name" value="ENTEROCHELIN ESTERASE-RELATED"/>
    <property type="match status" value="1"/>
</dbReference>
<dbReference type="AlphaFoldDB" id="A0A562L5H7"/>
<dbReference type="SUPFAM" id="SSF53474">
    <property type="entry name" value="alpha/beta-Hydrolases"/>
    <property type="match status" value="1"/>
</dbReference>
<evidence type="ECO:0000313" key="2">
    <source>
        <dbReference type="Proteomes" id="UP000315167"/>
    </source>
</evidence>
<dbReference type="Pfam" id="PF00756">
    <property type="entry name" value="Esterase"/>
    <property type="match status" value="1"/>
</dbReference>
<gene>
    <name evidence="1" type="ORF">IP90_01943</name>
</gene>
<dbReference type="Gene3D" id="3.40.50.1820">
    <property type="entry name" value="alpha/beta hydrolase"/>
    <property type="match status" value="1"/>
</dbReference>
<keyword evidence="2" id="KW-1185">Reference proteome</keyword>
<dbReference type="InterPro" id="IPR029058">
    <property type="entry name" value="AB_hydrolase_fold"/>
</dbReference>